<dbReference type="GO" id="GO:0005829">
    <property type="term" value="C:cytosol"/>
    <property type="evidence" value="ECO:0007669"/>
    <property type="project" value="TreeGrafter"/>
</dbReference>
<dbReference type="PANTHER" id="PTHR12304">
    <property type="entry name" value="INOSINE-URIDINE PREFERRING NUCLEOSIDE HYDROLASE"/>
    <property type="match status" value="1"/>
</dbReference>
<dbReference type="GO" id="GO:0008477">
    <property type="term" value="F:purine nucleosidase activity"/>
    <property type="evidence" value="ECO:0007669"/>
    <property type="project" value="TreeGrafter"/>
</dbReference>
<gene>
    <name evidence="4" type="ORF">VIBNI_0165</name>
</gene>
<dbReference type="SUPFAM" id="SSF53590">
    <property type="entry name" value="Nucleoside hydrolase"/>
    <property type="match status" value="1"/>
</dbReference>
<geneLocation type="plasmid" evidence="4">
    <name>VIBNI_pA</name>
</geneLocation>
<name>A0A9P1JLB6_9VIBR</name>
<dbReference type="InterPro" id="IPR001910">
    <property type="entry name" value="Inosine/uridine_hydrolase_dom"/>
</dbReference>
<sequence>MRSSLGKDVLFCHDGSADDFMALTLLAVIPDINLIGVVVTDGDCHIQAAAEVSRKILGLTGLAHVPVALSDARPLHAFPAEWRLDSLRINSMPIINHPGLPLAPISEKSGRVFVADVIRNNSRPVTVIDVGPATNLAQTLRSFPDVAEHIQQVIWMGGALKVAGNVYPHHQPLHNGTAEWNVYWDPEAAMTVLESGLRITLCPLDLTDQVPVNPGFMTFLTRHRHFAMADFAGQCYALNAYRTYSVWDVLTASYFLWPDIFETRHTQISVVRQGMEQGRTIEDKGGHSVHVLTEVDHAQFWSRLGQAFLVHGGQYE</sequence>
<reference evidence="4" key="1">
    <citation type="submission" date="2010-02" db="EMBL/GenBank/DDBJ databases">
        <authorList>
            <person name="Genoscope - CEA"/>
        </authorList>
    </citation>
    <scope>NUCLEOTIDE SEQUENCE</scope>
    <source>
        <plasmid evidence="4">VIBNI_pA</plasmid>
    </source>
</reference>
<evidence type="ECO:0000313" key="4">
    <source>
        <dbReference type="EMBL" id="CBJ93188.1"/>
    </source>
</evidence>
<dbReference type="InterPro" id="IPR036452">
    <property type="entry name" value="Ribo_hydro-like"/>
</dbReference>
<protein>
    <submittedName>
        <fullName evidence="4">Inosine/uridine-preferring nucleoside hydrolase</fullName>
    </submittedName>
</protein>
<dbReference type="AlphaFoldDB" id="A0A9P1JLB6"/>
<dbReference type="RefSeq" id="WP_013610319.1">
    <property type="nucleotide sequence ID" value="NC_015156.1"/>
</dbReference>
<dbReference type="EMBL" id="FP893246">
    <property type="protein sequence ID" value="CBJ93188.1"/>
    <property type="molecule type" value="Genomic_DNA"/>
</dbReference>
<evidence type="ECO:0000256" key="2">
    <source>
        <dbReference type="ARBA" id="ARBA00023295"/>
    </source>
</evidence>
<organism evidence="4">
    <name type="scientific">Vibrio nigripulchritudo</name>
    <dbReference type="NCBI Taxonomy" id="28173"/>
    <lineage>
        <taxon>Bacteria</taxon>
        <taxon>Pseudomonadati</taxon>
        <taxon>Pseudomonadota</taxon>
        <taxon>Gammaproteobacteria</taxon>
        <taxon>Vibrionales</taxon>
        <taxon>Vibrionaceae</taxon>
        <taxon>Vibrio</taxon>
    </lineage>
</organism>
<proteinExistence type="predicted"/>
<dbReference type="InterPro" id="IPR023186">
    <property type="entry name" value="IUNH"/>
</dbReference>
<dbReference type="PANTHER" id="PTHR12304:SF46">
    <property type="entry name" value="INOSINE-ADENOSINE-GUANOSINE-NUCLEOSIDE HYDROLASE"/>
    <property type="match status" value="1"/>
</dbReference>
<keyword evidence="1 4" id="KW-0378">Hydrolase</keyword>
<dbReference type="GO" id="GO:0006152">
    <property type="term" value="P:purine nucleoside catabolic process"/>
    <property type="evidence" value="ECO:0007669"/>
    <property type="project" value="TreeGrafter"/>
</dbReference>
<accession>A0A9P1JLB6</accession>
<feature type="domain" description="Inosine/uridine-preferring nucleoside hydrolase" evidence="3">
    <location>
        <begin position="13"/>
        <end position="301"/>
    </location>
</feature>
<evidence type="ECO:0000259" key="3">
    <source>
        <dbReference type="Pfam" id="PF01156"/>
    </source>
</evidence>
<keyword evidence="2" id="KW-0326">Glycosidase</keyword>
<evidence type="ECO:0000256" key="1">
    <source>
        <dbReference type="ARBA" id="ARBA00022801"/>
    </source>
</evidence>
<dbReference type="Pfam" id="PF01156">
    <property type="entry name" value="IU_nuc_hydro"/>
    <property type="match status" value="1"/>
</dbReference>
<dbReference type="Gene3D" id="3.90.245.10">
    <property type="entry name" value="Ribonucleoside hydrolase-like"/>
    <property type="match status" value="1"/>
</dbReference>
<keyword evidence="4" id="KW-0614">Plasmid</keyword>